<evidence type="ECO:0000313" key="1">
    <source>
        <dbReference type="EMBL" id="OIJ14759.1"/>
    </source>
</evidence>
<sequence>MNRKEANNHIGKQIRVVDPLLGSYIGELLEIIAEPRKPWRGKVKINAIEQYPVQNLSDLNVDILTRPSFTHGEIYEIAGSKIEPILGDVDNLDYHSSLLDALVNEINYFESEKEKITHVLSELNDDLKKLDPESGNDVQYFTILKDNEIVYLLDVDNNRIPLKQCPFPFQIKNKGQWVNVQYDIGLTFIDENKKRYQVKEGGQIRLIKDHFSPYHLFMNELEKPALDSLNSGLSKFDVSHDHCVHCHNSLLMKYLSSQNEKVLKGVNFISYQKDEMTLLVQHHYERESSKDGQDITYDRFEFTNDQGKRLLMTYSTETSR</sequence>
<reference evidence="1 2" key="1">
    <citation type="submission" date="2016-10" db="EMBL/GenBank/DDBJ databases">
        <title>Draft genome sequences of four alkaliphilic bacteria belonging to the Anaerobacillus genus.</title>
        <authorList>
            <person name="Bassil N.M."/>
            <person name="Lloyd J.R."/>
        </authorList>
    </citation>
    <scope>NUCLEOTIDE SEQUENCE [LARGE SCALE GENOMIC DNA]</scope>
    <source>
        <strain evidence="1 2">DSM 18345</strain>
    </source>
</reference>
<dbReference type="InterPro" id="IPR024488">
    <property type="entry name" value="DUF2777"/>
</dbReference>
<comment type="caution">
    <text evidence="1">The sequence shown here is derived from an EMBL/GenBank/DDBJ whole genome shotgun (WGS) entry which is preliminary data.</text>
</comment>
<dbReference type="RefSeq" id="WP_071308926.1">
    <property type="nucleotide sequence ID" value="NZ_MLQR01000016.1"/>
</dbReference>
<evidence type="ECO:0000313" key="2">
    <source>
        <dbReference type="Proteomes" id="UP000179524"/>
    </source>
</evidence>
<dbReference type="AlphaFoldDB" id="A0A1S2LQG8"/>
<dbReference type="EMBL" id="MLQR01000016">
    <property type="protein sequence ID" value="OIJ14759.1"/>
    <property type="molecule type" value="Genomic_DNA"/>
</dbReference>
<proteinExistence type="predicted"/>
<protein>
    <recommendedName>
        <fullName evidence="3">DUF2777 domain-containing protein</fullName>
    </recommendedName>
</protein>
<gene>
    <name evidence="1" type="ORF">BKP37_07200</name>
</gene>
<evidence type="ECO:0008006" key="3">
    <source>
        <dbReference type="Google" id="ProtNLM"/>
    </source>
</evidence>
<name>A0A1S2LQG8_9BACI</name>
<dbReference type="OrthoDB" id="2942325at2"/>
<dbReference type="Pfam" id="PF10949">
    <property type="entry name" value="DUF2777"/>
    <property type="match status" value="1"/>
</dbReference>
<accession>A0A1S2LQG8</accession>
<keyword evidence="2" id="KW-1185">Reference proteome</keyword>
<dbReference type="Proteomes" id="UP000179524">
    <property type="component" value="Unassembled WGS sequence"/>
</dbReference>
<organism evidence="1 2">
    <name type="scientific">Anaerobacillus alkalilacustris</name>
    <dbReference type="NCBI Taxonomy" id="393763"/>
    <lineage>
        <taxon>Bacteria</taxon>
        <taxon>Bacillati</taxon>
        <taxon>Bacillota</taxon>
        <taxon>Bacilli</taxon>
        <taxon>Bacillales</taxon>
        <taxon>Bacillaceae</taxon>
        <taxon>Anaerobacillus</taxon>
    </lineage>
</organism>